<name>A0A4R7ZAX9_9FIRM</name>
<dbReference type="AlphaFoldDB" id="A0A4R7ZAX9"/>
<gene>
    <name evidence="1" type="ORF">EDD63_13610</name>
</gene>
<protein>
    <submittedName>
        <fullName evidence="1">Uncharacterized protein</fullName>
    </submittedName>
</protein>
<proteinExistence type="predicted"/>
<keyword evidence="2" id="KW-1185">Reference proteome</keyword>
<dbReference type="Proteomes" id="UP000294743">
    <property type="component" value="Unassembled WGS sequence"/>
</dbReference>
<accession>A0A4R7ZAX9</accession>
<dbReference type="EMBL" id="SODD01000036">
    <property type="protein sequence ID" value="TDW14637.1"/>
    <property type="molecule type" value="Genomic_DNA"/>
</dbReference>
<organism evidence="1 2">
    <name type="scientific">Breznakia blatticola</name>
    <dbReference type="NCBI Taxonomy" id="1754012"/>
    <lineage>
        <taxon>Bacteria</taxon>
        <taxon>Bacillati</taxon>
        <taxon>Bacillota</taxon>
        <taxon>Erysipelotrichia</taxon>
        <taxon>Erysipelotrichales</taxon>
        <taxon>Erysipelotrichaceae</taxon>
        <taxon>Breznakia</taxon>
    </lineage>
</organism>
<evidence type="ECO:0000313" key="1">
    <source>
        <dbReference type="EMBL" id="TDW14637.1"/>
    </source>
</evidence>
<evidence type="ECO:0000313" key="2">
    <source>
        <dbReference type="Proteomes" id="UP000294743"/>
    </source>
</evidence>
<sequence>MEIEGCEKLMLPEINEFLAEMEEGTLESLMSRHSAERLTPTMDINEIAIQLNHGSMLFTLDMLCLYHTWITNKLEQEQTNQK</sequence>
<reference evidence="1 2" key="1">
    <citation type="submission" date="2019-03" db="EMBL/GenBank/DDBJ databases">
        <title>Genomic Encyclopedia of Type Strains, Phase IV (KMG-IV): sequencing the most valuable type-strain genomes for metagenomic binning, comparative biology and taxonomic classification.</title>
        <authorList>
            <person name="Goeker M."/>
        </authorList>
    </citation>
    <scope>NUCLEOTIDE SEQUENCE [LARGE SCALE GENOMIC DNA]</scope>
    <source>
        <strain evidence="1 2">DSM 28867</strain>
    </source>
</reference>
<comment type="caution">
    <text evidence="1">The sequence shown here is derived from an EMBL/GenBank/DDBJ whole genome shotgun (WGS) entry which is preliminary data.</text>
</comment>